<dbReference type="InterPro" id="IPR056823">
    <property type="entry name" value="TEN-like_YD-shell"/>
</dbReference>
<dbReference type="NCBIfam" id="TIGR01643">
    <property type="entry name" value="YD_repeat_2x"/>
    <property type="match status" value="2"/>
</dbReference>
<sequence>MVSNKGTGDGFVVSFSYSGERCYKLMGDSSLWKSLSQEIKLSGSAGAVLTVSGHSRVENPNPSGGMYGCIIETYLDDTKQETFTFHFDKSKTHDWQHQAAEIKATRSFDKVKVYYEYSQQSGAAWFDTAKVSVGSITTRHQYDANGNYEVKTTDPQGRVTESEYDTVGNQTSEKVGAHTTTFEYDGLDRLKKVIDAKNGITQYQYDANGNKTRVTNASDKETTYQYNEIDQVSRVTDANNQSTTYD</sequence>
<dbReference type="EMBL" id="JACEOL010000083">
    <property type="protein sequence ID" value="MBA4603896.1"/>
    <property type="molecule type" value="Genomic_DNA"/>
</dbReference>
<dbReference type="Gene3D" id="2.180.10.10">
    <property type="entry name" value="RHS repeat-associated core"/>
    <property type="match status" value="1"/>
</dbReference>
<dbReference type="InterPro" id="IPR050708">
    <property type="entry name" value="T6SS_VgrG/RHS"/>
</dbReference>
<dbReference type="AlphaFoldDB" id="A0A7W1XVA2"/>
<dbReference type="Pfam" id="PF25023">
    <property type="entry name" value="TEN_YD-shell"/>
    <property type="match status" value="1"/>
</dbReference>
<proteinExistence type="predicted"/>
<evidence type="ECO:0000256" key="1">
    <source>
        <dbReference type="ARBA" id="ARBA00022737"/>
    </source>
</evidence>
<dbReference type="Proteomes" id="UP000538292">
    <property type="component" value="Unassembled WGS sequence"/>
</dbReference>
<protein>
    <submittedName>
        <fullName evidence="3">RHS repeat protein</fullName>
    </submittedName>
</protein>
<keyword evidence="4" id="KW-1185">Reference proteome</keyword>
<comment type="caution">
    <text evidence="3">The sequence shown here is derived from an EMBL/GenBank/DDBJ whole genome shotgun (WGS) entry which is preliminary data.</text>
</comment>
<accession>A0A7W1XVA2</accession>
<dbReference type="InterPro" id="IPR006530">
    <property type="entry name" value="YD"/>
</dbReference>
<feature type="domain" description="Teneurin-like YD-shell" evidence="2">
    <location>
        <begin position="161"/>
        <end position="245"/>
    </location>
</feature>
<gene>
    <name evidence="3" type="ORF">H2C83_16730</name>
</gene>
<evidence type="ECO:0000259" key="2">
    <source>
        <dbReference type="Pfam" id="PF25023"/>
    </source>
</evidence>
<feature type="non-terminal residue" evidence="3">
    <location>
        <position position="246"/>
    </location>
</feature>
<organism evidence="3 4">
    <name type="scientific">Thermoactinomyces mirandus</name>
    <dbReference type="NCBI Taxonomy" id="2756294"/>
    <lineage>
        <taxon>Bacteria</taxon>
        <taxon>Bacillati</taxon>
        <taxon>Bacillota</taxon>
        <taxon>Bacilli</taxon>
        <taxon>Bacillales</taxon>
        <taxon>Thermoactinomycetaceae</taxon>
        <taxon>Thermoactinomyces</taxon>
    </lineage>
</organism>
<dbReference type="PANTHER" id="PTHR32305:SF15">
    <property type="entry name" value="PROTEIN RHSA-RELATED"/>
    <property type="match status" value="1"/>
</dbReference>
<dbReference type="PANTHER" id="PTHR32305">
    <property type="match status" value="1"/>
</dbReference>
<keyword evidence="1" id="KW-0677">Repeat</keyword>
<reference evidence="3 4" key="1">
    <citation type="submission" date="2020-07" db="EMBL/GenBank/DDBJ databases">
        <title>Thermoactinomyces phylogeny.</title>
        <authorList>
            <person name="Dunlap C."/>
        </authorList>
    </citation>
    <scope>NUCLEOTIDE SEQUENCE [LARGE SCALE GENOMIC DNA]</scope>
    <source>
        <strain evidence="3 4">AMNI-1</strain>
    </source>
</reference>
<name>A0A7W1XVA2_9BACL</name>
<evidence type="ECO:0000313" key="3">
    <source>
        <dbReference type="EMBL" id="MBA4603896.1"/>
    </source>
</evidence>
<evidence type="ECO:0000313" key="4">
    <source>
        <dbReference type="Proteomes" id="UP000538292"/>
    </source>
</evidence>